<name>A0ABQ2YU88_9GAMM</name>
<gene>
    <name evidence="4" type="ORF">GCM10007160_22990</name>
</gene>
<dbReference type="Proteomes" id="UP000653056">
    <property type="component" value="Unassembled WGS sequence"/>
</dbReference>
<dbReference type="Pfam" id="PF22594">
    <property type="entry name" value="GTP-eEF1A_C"/>
    <property type="match status" value="1"/>
</dbReference>
<dbReference type="InterPro" id="IPR044139">
    <property type="entry name" value="CysN_NoDQ_III"/>
</dbReference>
<dbReference type="PANTHER" id="PTHR23115">
    <property type="entry name" value="TRANSLATION FACTOR"/>
    <property type="match status" value="1"/>
</dbReference>
<evidence type="ECO:0000313" key="5">
    <source>
        <dbReference type="Proteomes" id="UP000653056"/>
    </source>
</evidence>
<dbReference type="InterPro" id="IPR050100">
    <property type="entry name" value="TRAFAC_GTPase_members"/>
</dbReference>
<comment type="caution">
    <text evidence="4">The sequence shown here is derived from an EMBL/GenBank/DDBJ whole genome shotgun (WGS) entry which is preliminary data.</text>
</comment>
<keyword evidence="2" id="KW-0342">GTP-binding</keyword>
<reference evidence="5" key="1">
    <citation type="journal article" date="2019" name="Int. J. Syst. Evol. Microbiol.">
        <title>The Global Catalogue of Microorganisms (GCM) 10K type strain sequencing project: providing services to taxonomists for standard genome sequencing and annotation.</title>
        <authorList>
            <consortium name="The Broad Institute Genomics Platform"/>
            <consortium name="The Broad Institute Genome Sequencing Center for Infectious Disease"/>
            <person name="Wu L."/>
            <person name="Ma J."/>
        </authorList>
    </citation>
    <scope>NUCLEOTIDE SEQUENCE [LARGE SCALE GENOMIC DNA]</scope>
    <source>
        <strain evidence="5">KCTC 22228</strain>
    </source>
</reference>
<dbReference type="CDD" id="cd04095">
    <property type="entry name" value="CysN_NoDQ_III"/>
    <property type="match status" value="1"/>
</dbReference>
<dbReference type="InterPro" id="IPR009001">
    <property type="entry name" value="Transl_elong_EF1A/Init_IF2_C"/>
</dbReference>
<keyword evidence="5" id="KW-1185">Reference proteome</keyword>
<sequence>MPMSALEGDNVVNASERTPWYQGEPLLELLETVEIVHDQNLSDLRLPVQYVNRPNLDFRGYCGTLAAGILRPGQKVKALPSGKTSTVERLVTFDGDLEVAYPGQAITVTLEDELDISRGDWLVEAEAEVPLSNAFTADIVWMHDTPMEAGKLYDFKLATRDLSGEIRTIEHQIDVNTLEHHPAERLELNAIGHCRVELTSAVPVDDYRQSPGTGSFIVIDRLTNVTVGAGMIRGIAEAQARSTTQVDWEAFEIELNALIRKHFPHWEAKDVRELLKR</sequence>
<dbReference type="InterPro" id="IPR009000">
    <property type="entry name" value="Transl_B-barrel_sf"/>
</dbReference>
<dbReference type="EMBL" id="BMXS01000011">
    <property type="protein sequence ID" value="GGX94886.1"/>
    <property type="molecule type" value="Genomic_DNA"/>
</dbReference>
<dbReference type="Gene3D" id="3.40.50.300">
    <property type="entry name" value="P-loop containing nucleotide triphosphate hydrolases"/>
    <property type="match status" value="1"/>
</dbReference>
<evidence type="ECO:0000313" key="4">
    <source>
        <dbReference type="EMBL" id="GGX94886.1"/>
    </source>
</evidence>
<organism evidence="4 5">
    <name type="scientific">Litchfieldella qijiaojingensis</name>
    <dbReference type="NCBI Taxonomy" id="980347"/>
    <lineage>
        <taxon>Bacteria</taxon>
        <taxon>Pseudomonadati</taxon>
        <taxon>Pseudomonadota</taxon>
        <taxon>Gammaproteobacteria</taxon>
        <taxon>Oceanospirillales</taxon>
        <taxon>Halomonadaceae</taxon>
        <taxon>Litchfieldella</taxon>
    </lineage>
</organism>
<keyword evidence="1" id="KW-0547">Nucleotide-binding</keyword>
<accession>A0ABQ2YU88</accession>
<dbReference type="InterPro" id="IPR054696">
    <property type="entry name" value="GTP-eEF1A_C"/>
</dbReference>
<dbReference type="InterPro" id="IPR027417">
    <property type="entry name" value="P-loop_NTPase"/>
</dbReference>
<dbReference type="SUPFAM" id="SSF50447">
    <property type="entry name" value="Translation proteins"/>
    <property type="match status" value="1"/>
</dbReference>
<protein>
    <recommendedName>
        <fullName evidence="3">GTP-eEF1A C-terminal domain-containing protein</fullName>
    </recommendedName>
</protein>
<dbReference type="Gene3D" id="2.40.30.10">
    <property type="entry name" value="Translation factors"/>
    <property type="match status" value="2"/>
</dbReference>
<dbReference type="SUPFAM" id="SSF50465">
    <property type="entry name" value="EF-Tu/eEF-1alpha/eIF2-gamma C-terminal domain"/>
    <property type="match status" value="1"/>
</dbReference>
<evidence type="ECO:0000256" key="1">
    <source>
        <dbReference type="ARBA" id="ARBA00022741"/>
    </source>
</evidence>
<proteinExistence type="predicted"/>
<evidence type="ECO:0000256" key="2">
    <source>
        <dbReference type="ARBA" id="ARBA00023134"/>
    </source>
</evidence>
<dbReference type="InterPro" id="IPR044138">
    <property type="entry name" value="CysN_II"/>
</dbReference>
<evidence type="ECO:0000259" key="3">
    <source>
        <dbReference type="Pfam" id="PF22594"/>
    </source>
</evidence>
<feature type="domain" description="GTP-eEF1A C-terminal" evidence="3">
    <location>
        <begin position="135"/>
        <end position="233"/>
    </location>
</feature>
<dbReference type="CDD" id="cd03695">
    <property type="entry name" value="CysN_NodQ_II"/>
    <property type="match status" value="1"/>
</dbReference>